<name>A0ABW7X4X8_9NOCA</name>
<proteinExistence type="predicted"/>
<sequence>MVTPSADRVIAVAGPAEMDGGAQLGGRLSAGPPAPPESCDSRAAPAVPSKVRGPPAERIPTASAPTEMRSRSLERAADLLDVVVDGLAVGAFDEGAPWPRARRRQVLATTSTRWASPSNPVCPQRR</sequence>
<reference evidence="2 3" key="1">
    <citation type="submission" date="2024-10" db="EMBL/GenBank/DDBJ databases">
        <title>The Natural Products Discovery Center: Release of the First 8490 Sequenced Strains for Exploring Actinobacteria Biosynthetic Diversity.</title>
        <authorList>
            <person name="Kalkreuter E."/>
            <person name="Kautsar S.A."/>
            <person name="Yang D."/>
            <person name="Bader C.D."/>
            <person name="Teijaro C.N."/>
            <person name="Fluegel L."/>
            <person name="Davis C.M."/>
            <person name="Simpson J.R."/>
            <person name="Lauterbach L."/>
            <person name="Steele A.D."/>
            <person name="Gui C."/>
            <person name="Meng S."/>
            <person name="Li G."/>
            <person name="Viehrig K."/>
            <person name="Ye F."/>
            <person name="Su P."/>
            <person name="Kiefer A.F."/>
            <person name="Nichols A."/>
            <person name="Cepeda A.J."/>
            <person name="Yan W."/>
            <person name="Fan B."/>
            <person name="Jiang Y."/>
            <person name="Adhikari A."/>
            <person name="Zheng C.-J."/>
            <person name="Schuster L."/>
            <person name="Cowan T.M."/>
            <person name="Smanski M.J."/>
            <person name="Chevrette M.G."/>
            <person name="De Carvalho L.P.S."/>
            <person name="Shen B."/>
        </authorList>
    </citation>
    <scope>NUCLEOTIDE SEQUENCE [LARGE SCALE GENOMIC DNA]</scope>
    <source>
        <strain evidence="2 3">NPDC019275</strain>
    </source>
</reference>
<dbReference type="Proteomes" id="UP001611415">
    <property type="component" value="Unassembled WGS sequence"/>
</dbReference>
<comment type="caution">
    <text evidence="2">The sequence shown here is derived from an EMBL/GenBank/DDBJ whole genome shotgun (WGS) entry which is preliminary data.</text>
</comment>
<organism evidence="2 3">
    <name type="scientific">Nocardia xishanensis</name>
    <dbReference type="NCBI Taxonomy" id="238964"/>
    <lineage>
        <taxon>Bacteria</taxon>
        <taxon>Bacillati</taxon>
        <taxon>Actinomycetota</taxon>
        <taxon>Actinomycetes</taxon>
        <taxon>Mycobacteriales</taxon>
        <taxon>Nocardiaceae</taxon>
        <taxon>Nocardia</taxon>
    </lineage>
</organism>
<dbReference type="EMBL" id="JBIRYO010000015">
    <property type="protein sequence ID" value="MFI2476170.1"/>
    <property type="molecule type" value="Genomic_DNA"/>
</dbReference>
<accession>A0ABW7X4X8</accession>
<evidence type="ECO:0000313" key="3">
    <source>
        <dbReference type="Proteomes" id="UP001611415"/>
    </source>
</evidence>
<evidence type="ECO:0000256" key="1">
    <source>
        <dbReference type="SAM" id="MobiDB-lite"/>
    </source>
</evidence>
<dbReference type="RefSeq" id="WP_397093495.1">
    <property type="nucleotide sequence ID" value="NZ_JBIRYO010000015.1"/>
</dbReference>
<evidence type="ECO:0000313" key="2">
    <source>
        <dbReference type="EMBL" id="MFI2476170.1"/>
    </source>
</evidence>
<gene>
    <name evidence="2" type="ORF">ACH49W_22560</name>
</gene>
<protein>
    <submittedName>
        <fullName evidence="2">Uncharacterized protein</fullName>
    </submittedName>
</protein>
<feature type="region of interest" description="Disordered" evidence="1">
    <location>
        <begin position="1"/>
        <end position="69"/>
    </location>
</feature>
<keyword evidence="3" id="KW-1185">Reference proteome</keyword>